<reference evidence="2 3" key="1">
    <citation type="submission" date="2019-09" db="EMBL/GenBank/DDBJ databases">
        <title>Serinicoccus pratensis sp. nov., isolated from meadow soil.</title>
        <authorList>
            <person name="Zhang W."/>
        </authorList>
    </citation>
    <scope>NUCLEOTIDE SEQUENCE [LARGE SCALE GENOMIC DNA]</scope>
    <source>
        <strain evidence="2 3">W204</strain>
    </source>
</reference>
<comment type="similarity">
    <text evidence="1">Belongs to the UPF0301 (AlgH) family.</text>
</comment>
<evidence type="ECO:0000313" key="2">
    <source>
        <dbReference type="EMBL" id="QFG69022.1"/>
    </source>
</evidence>
<dbReference type="AlphaFoldDB" id="A0A5J6V7N4"/>
<gene>
    <name evidence="2" type="ORF">FY030_10160</name>
</gene>
<accession>A0A5J6V7N4</accession>
<evidence type="ECO:0000313" key="3">
    <source>
        <dbReference type="Proteomes" id="UP000326546"/>
    </source>
</evidence>
<dbReference type="PANTHER" id="PTHR30327:SF1">
    <property type="entry name" value="UPF0301 PROTEIN YQGE"/>
    <property type="match status" value="1"/>
</dbReference>
<dbReference type="SUPFAM" id="SSF143456">
    <property type="entry name" value="VC0467-like"/>
    <property type="match status" value="1"/>
</dbReference>
<organism evidence="2 3">
    <name type="scientific">Ornithinimicrobium pratense</name>
    <dbReference type="NCBI Taxonomy" id="2593973"/>
    <lineage>
        <taxon>Bacteria</taxon>
        <taxon>Bacillati</taxon>
        <taxon>Actinomycetota</taxon>
        <taxon>Actinomycetes</taxon>
        <taxon>Micrococcales</taxon>
        <taxon>Ornithinimicrobiaceae</taxon>
        <taxon>Ornithinimicrobium</taxon>
    </lineage>
</organism>
<dbReference type="GO" id="GO:0005829">
    <property type="term" value="C:cytosol"/>
    <property type="evidence" value="ECO:0007669"/>
    <property type="project" value="TreeGrafter"/>
</dbReference>
<evidence type="ECO:0000256" key="1">
    <source>
        <dbReference type="ARBA" id="ARBA00009600"/>
    </source>
</evidence>
<dbReference type="KEGG" id="serw:FY030_10160"/>
<dbReference type="Proteomes" id="UP000326546">
    <property type="component" value="Chromosome"/>
</dbReference>
<dbReference type="Pfam" id="PF02622">
    <property type="entry name" value="DUF179"/>
    <property type="match status" value="1"/>
</dbReference>
<dbReference type="OrthoDB" id="9807486at2"/>
<sequence length="194" mass="20753">MSARSPWAPAGHVTGELLVATPMTGEPFEHAVVLVLHHDEDGAHGLVLNQPLDAGVDVVLPEWQPFVTSPGVLFRGGPVGMDTAMGLVSVPGHDPGDPPLGTQLLFGGIGLVDLDAPAPLVVPELGAFRIFVGYSGWGAGQLDGEIRQGAWYVVPREPRDPFHEDTSELWREVLLRQRSALSFATTWTPDADQN</sequence>
<dbReference type="EMBL" id="CP044427">
    <property type="protein sequence ID" value="QFG69022.1"/>
    <property type="molecule type" value="Genomic_DNA"/>
</dbReference>
<dbReference type="RefSeq" id="WP_158061407.1">
    <property type="nucleotide sequence ID" value="NZ_CP044427.1"/>
</dbReference>
<name>A0A5J6V7N4_9MICO</name>
<keyword evidence="3" id="KW-1185">Reference proteome</keyword>
<proteinExistence type="inferred from homology"/>
<dbReference type="Gene3D" id="3.40.1740.10">
    <property type="entry name" value="VC0467-like"/>
    <property type="match status" value="1"/>
</dbReference>
<dbReference type="PANTHER" id="PTHR30327">
    <property type="entry name" value="UNCHARACTERIZED PROTEIN YQGE"/>
    <property type="match status" value="1"/>
</dbReference>
<protein>
    <submittedName>
        <fullName evidence="2">Uncharacterized protein</fullName>
    </submittedName>
</protein>
<dbReference type="InterPro" id="IPR003774">
    <property type="entry name" value="AlgH-like"/>
</dbReference>